<dbReference type="GO" id="GO:0030245">
    <property type="term" value="P:cellulose catabolic process"/>
    <property type="evidence" value="ECO:0007669"/>
    <property type="project" value="UniProtKB-KW"/>
</dbReference>
<feature type="compositionally biased region" description="Low complexity" evidence="11">
    <location>
        <begin position="276"/>
        <end position="303"/>
    </location>
</feature>
<evidence type="ECO:0000256" key="3">
    <source>
        <dbReference type="ARBA" id="ARBA00012601"/>
    </source>
</evidence>
<evidence type="ECO:0000256" key="9">
    <source>
        <dbReference type="ARBA" id="ARBA00023326"/>
    </source>
</evidence>
<evidence type="ECO:0000256" key="10">
    <source>
        <dbReference type="PROSITE-ProRule" id="PRU10069"/>
    </source>
</evidence>
<feature type="compositionally biased region" description="Low complexity" evidence="11">
    <location>
        <begin position="237"/>
        <end position="269"/>
    </location>
</feature>
<feature type="chain" id="PRO_5043017046" description="Cellulase" evidence="12">
    <location>
        <begin position="22"/>
        <end position="340"/>
    </location>
</feature>
<evidence type="ECO:0000313" key="15">
    <source>
        <dbReference type="Proteomes" id="UP001303115"/>
    </source>
</evidence>
<dbReference type="AlphaFoldDB" id="A0AAN6P5V2"/>
<dbReference type="GO" id="GO:0008810">
    <property type="term" value="F:cellulase activity"/>
    <property type="evidence" value="ECO:0007669"/>
    <property type="project" value="UniProtKB-EC"/>
</dbReference>
<keyword evidence="4 12" id="KW-0732">Signal</keyword>
<feature type="signal peptide" evidence="12">
    <location>
        <begin position="1"/>
        <end position="21"/>
    </location>
</feature>
<dbReference type="InterPro" id="IPR036908">
    <property type="entry name" value="RlpA-like_sf"/>
</dbReference>
<dbReference type="EMBL" id="MU854623">
    <property type="protein sequence ID" value="KAK4032328.1"/>
    <property type="molecule type" value="Genomic_DNA"/>
</dbReference>
<dbReference type="Pfam" id="PF00734">
    <property type="entry name" value="CBM_1"/>
    <property type="match status" value="1"/>
</dbReference>
<keyword evidence="5" id="KW-0378">Hydrolase</keyword>
<proteinExistence type="inferred from homology"/>
<comment type="similarity">
    <text evidence="2">Belongs to the glycosyl hydrolase 45 (cellulase K) family.</text>
</comment>
<dbReference type="PROSITE" id="PS01140">
    <property type="entry name" value="GLYCOSYL_HYDROL_F45"/>
    <property type="match status" value="1"/>
</dbReference>
<evidence type="ECO:0000256" key="7">
    <source>
        <dbReference type="ARBA" id="ARBA00023277"/>
    </source>
</evidence>
<evidence type="ECO:0000256" key="11">
    <source>
        <dbReference type="SAM" id="MobiDB-lite"/>
    </source>
</evidence>
<feature type="domain" description="CBM1" evidence="13">
    <location>
        <begin position="304"/>
        <end position="340"/>
    </location>
</feature>
<keyword evidence="7" id="KW-0119">Carbohydrate metabolism</keyword>
<evidence type="ECO:0000256" key="8">
    <source>
        <dbReference type="ARBA" id="ARBA00023295"/>
    </source>
</evidence>
<feature type="region of interest" description="Disordered" evidence="11">
    <location>
        <begin position="220"/>
        <end position="305"/>
    </location>
</feature>
<dbReference type="Pfam" id="PF02015">
    <property type="entry name" value="Glyco_hydro_45"/>
    <property type="match status" value="1"/>
</dbReference>
<dbReference type="InterPro" id="IPR000254">
    <property type="entry name" value="CBD"/>
</dbReference>
<comment type="caution">
    <text evidence="14">The sequence shown here is derived from an EMBL/GenBank/DDBJ whole genome shotgun (WGS) entry which is preliminary data.</text>
</comment>
<dbReference type="EC" id="3.2.1.4" evidence="3 10"/>
<evidence type="ECO:0000256" key="6">
    <source>
        <dbReference type="ARBA" id="ARBA00023001"/>
    </source>
</evidence>
<protein>
    <recommendedName>
        <fullName evidence="3 10">Cellulase</fullName>
        <ecNumber evidence="3 10">3.2.1.4</ecNumber>
    </recommendedName>
</protein>
<dbReference type="SMART" id="SM00236">
    <property type="entry name" value="fCBD"/>
    <property type="match status" value="1"/>
</dbReference>
<evidence type="ECO:0000256" key="2">
    <source>
        <dbReference type="ARBA" id="ARBA00007793"/>
    </source>
</evidence>
<organism evidence="14 15">
    <name type="scientific">Parachaetomium inaequale</name>
    <dbReference type="NCBI Taxonomy" id="2588326"/>
    <lineage>
        <taxon>Eukaryota</taxon>
        <taxon>Fungi</taxon>
        <taxon>Dikarya</taxon>
        <taxon>Ascomycota</taxon>
        <taxon>Pezizomycotina</taxon>
        <taxon>Sordariomycetes</taxon>
        <taxon>Sordariomycetidae</taxon>
        <taxon>Sordariales</taxon>
        <taxon>Chaetomiaceae</taxon>
        <taxon>Parachaetomium</taxon>
    </lineage>
</organism>
<dbReference type="GO" id="GO:0005576">
    <property type="term" value="C:extracellular region"/>
    <property type="evidence" value="ECO:0007669"/>
    <property type="project" value="InterPro"/>
</dbReference>
<accession>A0AAN6P5V2</accession>
<dbReference type="PANTHER" id="PTHR39730:SF1">
    <property type="entry name" value="ENDOGLUCANASE 1"/>
    <property type="match status" value="1"/>
</dbReference>
<dbReference type="GO" id="GO:0030248">
    <property type="term" value="F:cellulose binding"/>
    <property type="evidence" value="ECO:0007669"/>
    <property type="project" value="InterPro"/>
</dbReference>
<evidence type="ECO:0000256" key="5">
    <source>
        <dbReference type="ARBA" id="ARBA00022801"/>
    </source>
</evidence>
<comment type="catalytic activity">
    <reaction evidence="1 10">
        <text>Endohydrolysis of (1-&gt;4)-beta-D-glucosidic linkages in cellulose, lichenin and cereal beta-D-glucans.</text>
        <dbReference type="EC" id="3.2.1.4"/>
    </reaction>
</comment>
<dbReference type="SUPFAM" id="SSF50685">
    <property type="entry name" value="Barwin-like endoglucanases"/>
    <property type="match status" value="1"/>
</dbReference>
<feature type="active site" description="Nucleophile" evidence="10">
    <location>
        <position position="31"/>
    </location>
</feature>
<evidence type="ECO:0000259" key="13">
    <source>
        <dbReference type="PROSITE" id="PS51164"/>
    </source>
</evidence>
<evidence type="ECO:0000256" key="4">
    <source>
        <dbReference type="ARBA" id="ARBA00022729"/>
    </source>
</evidence>
<evidence type="ECO:0000313" key="14">
    <source>
        <dbReference type="EMBL" id="KAK4032328.1"/>
    </source>
</evidence>
<dbReference type="Proteomes" id="UP001303115">
    <property type="component" value="Unassembled WGS sequence"/>
</dbReference>
<keyword evidence="6" id="KW-0136">Cellulose degradation</keyword>
<keyword evidence="8" id="KW-0326">Glycosidase</keyword>
<reference evidence="15" key="1">
    <citation type="journal article" date="2023" name="Mol. Phylogenet. Evol.">
        <title>Genome-scale phylogeny and comparative genomics of the fungal order Sordariales.</title>
        <authorList>
            <person name="Hensen N."/>
            <person name="Bonometti L."/>
            <person name="Westerberg I."/>
            <person name="Brannstrom I.O."/>
            <person name="Guillou S."/>
            <person name="Cros-Aarteil S."/>
            <person name="Calhoun S."/>
            <person name="Haridas S."/>
            <person name="Kuo A."/>
            <person name="Mondo S."/>
            <person name="Pangilinan J."/>
            <person name="Riley R."/>
            <person name="LaButti K."/>
            <person name="Andreopoulos B."/>
            <person name="Lipzen A."/>
            <person name="Chen C."/>
            <person name="Yan M."/>
            <person name="Daum C."/>
            <person name="Ng V."/>
            <person name="Clum A."/>
            <person name="Steindorff A."/>
            <person name="Ohm R.A."/>
            <person name="Martin F."/>
            <person name="Silar P."/>
            <person name="Natvig D.O."/>
            <person name="Lalanne C."/>
            <person name="Gautier V."/>
            <person name="Ament-Velasquez S.L."/>
            <person name="Kruys A."/>
            <person name="Hutchinson M.I."/>
            <person name="Powell A.J."/>
            <person name="Barry K."/>
            <person name="Miller A.N."/>
            <person name="Grigoriev I.V."/>
            <person name="Debuchy R."/>
            <person name="Gladieux P."/>
            <person name="Hiltunen Thoren M."/>
            <person name="Johannesson H."/>
        </authorList>
    </citation>
    <scope>NUCLEOTIDE SEQUENCE [LARGE SCALE GENOMIC DNA]</scope>
    <source>
        <strain evidence="15">CBS 284.82</strain>
    </source>
</reference>
<dbReference type="PROSITE" id="PS51164">
    <property type="entry name" value="CBM1_2"/>
    <property type="match status" value="1"/>
</dbReference>
<keyword evidence="15" id="KW-1185">Reference proteome</keyword>
<dbReference type="PROSITE" id="PS00562">
    <property type="entry name" value="CBM1_1"/>
    <property type="match status" value="1"/>
</dbReference>
<dbReference type="PANTHER" id="PTHR39730">
    <property type="entry name" value="ENDOGLUCANASE 1"/>
    <property type="match status" value="1"/>
</dbReference>
<dbReference type="SUPFAM" id="SSF57180">
    <property type="entry name" value="Cellulose-binding domain"/>
    <property type="match status" value="1"/>
</dbReference>
<gene>
    <name evidence="14" type="ORF">C8A01DRAFT_20589</name>
</gene>
<keyword evidence="9" id="KW-0624">Polysaccharide degradation</keyword>
<dbReference type="InterPro" id="IPR052288">
    <property type="entry name" value="GH45_Enzymes"/>
</dbReference>
<evidence type="ECO:0000256" key="1">
    <source>
        <dbReference type="ARBA" id="ARBA00000966"/>
    </source>
</evidence>
<dbReference type="Gene3D" id="2.40.40.10">
    <property type="entry name" value="RlpA-like domain"/>
    <property type="match status" value="1"/>
</dbReference>
<evidence type="ECO:0000256" key="12">
    <source>
        <dbReference type="SAM" id="SignalP"/>
    </source>
</evidence>
<sequence length="340" mass="35176">MRTTPILRTALAAALPLVAYAADGKSTRYWDCCKPSCSWPGKALVKQPVYACSANFQRITDPNAKSGCDGGSAFSCADQTPWALNDDFAYGFAATALSGGSEATWCCGCYELTFTSGPVAGKKMIVQSTSTGGDLGSNHFDLNIPGGGVGIFDGCSAQVGGLGGQRYGGVSSRSECDSFPEALKPGCYWRFDWFKNADNPNFTFRQVQCPAELVARTGCRRDDDSSFPAVDAPGGNSQPTSPASSPSPIASSSSSSSSSNVPPSSTSTPVSPPQPTTTSTSSVSPTKPTSTSTSPSKSPSSASCVTQKYGQCGGNGFAGCKTCVCGTTCQKQNDWYSQCL</sequence>
<name>A0AAN6P5V2_9PEZI</name>
<dbReference type="InterPro" id="IPR000334">
    <property type="entry name" value="Glyco_hydro_45"/>
</dbReference>
<dbReference type="InterPro" id="IPR035971">
    <property type="entry name" value="CBD_sf"/>
</dbReference>